<evidence type="ECO:0000256" key="2">
    <source>
        <dbReference type="ARBA" id="ARBA00022562"/>
    </source>
</evidence>
<comment type="subunit">
    <text evidence="8">Monomer. Homodimer. Exists in equilibrium between monomers and dimers in solution. Interacts with the histone-like nucleoprotein; this interactions bridge the virus core to the capsid. Interacts with core protein X; this interactions bridge the virus core to the capsid. Interacts with the endosome lysis protein VI; this interactions bridge the virus core to the capsid. Interacts with the peripentonal hexons. Interacts with host NPM1; this interaction might play a role in virus assembly.</text>
</comment>
<feature type="region of interest" description="Disordered" evidence="9">
    <location>
        <begin position="302"/>
        <end position="330"/>
    </location>
</feature>
<evidence type="ECO:0000313" key="10">
    <source>
        <dbReference type="EMBL" id="AAT84624.1"/>
    </source>
</evidence>
<gene>
    <name evidence="8" type="primary">L2</name>
</gene>
<dbReference type="GO" id="GO:0044196">
    <property type="term" value="C:host cell nucleolus"/>
    <property type="evidence" value="ECO:0007669"/>
    <property type="project" value="UniProtKB-SubCell"/>
</dbReference>
<dbReference type="RefSeq" id="YP_067914.1">
    <property type="nucleotide sequence ID" value="NC_006144.1"/>
</dbReference>
<keyword evidence="4 8" id="KW-0946">Virion</keyword>
<evidence type="ECO:0000256" key="1">
    <source>
        <dbReference type="ARBA" id="ARBA00008293"/>
    </source>
</evidence>
<evidence type="ECO:0000256" key="4">
    <source>
        <dbReference type="ARBA" id="ARBA00022844"/>
    </source>
</evidence>
<feature type="compositionally biased region" description="Polar residues" evidence="9">
    <location>
        <begin position="259"/>
        <end position="268"/>
    </location>
</feature>
<comment type="miscellaneous">
    <text evidence="8">All late proteins expressed from the major late promoter are produced by alternative splicing and alternative polyadenylation of the same gene giving rise to non-overlapping ORFs. A leader sequence is present in the N-terminus of all these mRNAs and is recognized by the viral shutoff protein to provide expression although conventional translation via ribosome scanning from the cap has been shut off in the host cell.</text>
</comment>
<keyword evidence="11" id="KW-1185">Reference proteome</keyword>
<evidence type="ECO:0000256" key="3">
    <source>
        <dbReference type="ARBA" id="ARBA00022612"/>
    </source>
</evidence>
<protein>
    <recommendedName>
        <fullName evidence="8">Core-capsid bridging protein</fullName>
    </recommendedName>
    <alternativeName>
        <fullName evidence="8">Core protein V</fullName>
    </alternativeName>
</protein>
<name>A0A9W3HRC0_9ADEN</name>
<dbReference type="InterPro" id="IPR005608">
    <property type="entry name" value="Adeno_V"/>
</dbReference>
<dbReference type="GO" id="GO:0044423">
    <property type="term" value="C:virion component"/>
    <property type="evidence" value="ECO:0007669"/>
    <property type="project" value="UniProtKB-UniRule"/>
</dbReference>
<organism evidence="10 11">
    <name type="scientific">Simian adenovirus 3</name>
    <dbReference type="NCBI Taxonomy" id="38420"/>
    <lineage>
        <taxon>Viruses</taxon>
        <taxon>Varidnaviria</taxon>
        <taxon>Bamfordvirae</taxon>
        <taxon>Preplasmiviricota</taxon>
        <taxon>Polisuviricotina</taxon>
        <taxon>Pharingeaviricetes</taxon>
        <taxon>Rowavirales</taxon>
        <taxon>Adenoviridae</taxon>
        <taxon>Mastadenovirus</taxon>
        <taxon>Mastadenovirus simiae</taxon>
        <taxon>Simian mastadenovirus A</taxon>
    </lineage>
</organism>
<dbReference type="EMBL" id="AY598782">
    <property type="protein sequence ID" value="AAT84624.1"/>
    <property type="molecule type" value="Genomic_DNA"/>
</dbReference>
<keyword evidence="5 8" id="KW-0426">Late protein</keyword>
<comment type="similarity">
    <text evidence="1 8">Belongs to the adenoviridae core-capsid bridging protein family.</text>
</comment>
<evidence type="ECO:0000256" key="5">
    <source>
        <dbReference type="ARBA" id="ARBA00022921"/>
    </source>
</evidence>
<accession>A0A9W3HRC0</accession>
<evidence type="ECO:0000256" key="6">
    <source>
        <dbReference type="ARBA" id="ARBA00022950"/>
    </source>
</evidence>
<reference evidence="10 11" key="1">
    <citation type="journal article" date="2004" name="J. Gen. Virol.">
        <title>Analysis of the first complete genome sequence of an Old World monkey adenovirus reveals a lineage distinct from the six human adenovirus species.</title>
        <authorList>
            <person name="Kovacs G.M."/>
            <person name="Davison A.J."/>
            <person name="Zakhartchouk A.N."/>
            <person name="Harrach B."/>
        </authorList>
    </citation>
    <scope>NUCLEOTIDE SEQUENCE [LARGE SCALE GENOMIC DNA]</scope>
    <source>
        <strain evidence="10">ATCC VR-1449</strain>
    </source>
</reference>
<comment type="induction">
    <text evidence="8">Expressed in the late phase of the viral replicative cycle.</text>
</comment>
<keyword evidence="3 8" id="KW-1188">Viral release from host cell</keyword>
<keyword evidence="2 8" id="KW-1048">Host nucleus</keyword>
<feature type="region of interest" description="Disordered" evidence="9">
    <location>
        <begin position="259"/>
        <end position="280"/>
    </location>
</feature>
<comment type="subcellular location">
    <subcellularLocation>
        <location evidence="8">Virion</location>
    </subcellularLocation>
    <subcellularLocation>
        <location evidence="8">Host nucleus</location>
        <location evidence="8">Host nucleolus</location>
    </subcellularLocation>
    <text evidence="8">Located inside the capsid (core). Present in 157 copies per virion. Localizes in the nucleoli during infection, then translocates from the nucleoli to the nucleoplasm as the infection progresses and is finally incorporated into the viral particles.</text>
</comment>
<evidence type="ECO:0000256" key="7">
    <source>
        <dbReference type="ARBA" id="ARBA00023125"/>
    </source>
</evidence>
<keyword evidence="6 8" id="KW-0118">Viral capsid assembly</keyword>
<evidence type="ECO:0000313" key="11">
    <source>
        <dbReference type="Proteomes" id="UP000113783"/>
    </source>
</evidence>
<dbReference type="GO" id="GO:0003677">
    <property type="term" value="F:DNA binding"/>
    <property type="evidence" value="ECO:0007669"/>
    <property type="project" value="UniProtKB-UniRule"/>
</dbReference>
<feature type="compositionally biased region" description="Basic residues" evidence="9">
    <location>
        <begin position="310"/>
        <end position="330"/>
    </location>
</feature>
<comment type="miscellaneous">
    <text evidence="8">This protein is only encoded by mastadenoviruses, and may therefore play a role in mammals tropism.</text>
</comment>
<proteinExistence type="evidence at transcript level"/>
<sequence length="356" mass="39936">MTKRKFKEELLQALVPEIYAPAPDVKPRRLKRVKKQEKLETKEEEAVALGDGEVEFVRSFAPRRRVNWKGRKVQRVLRPGTVVSFTPGEKSAWRGIKRVYDEVYGDEDILEQALDRSGEFAYGKRARTGEIAIPLDTSNPTPSLKPVTLQQVLPVSAPSRRGIKREGGELQPTMQLLVPKRQKLEDVLDMIKMEPDVQPDIKIRPIKEVAPGMGVQTVDIQIPISSAAQAVEAMQTDVGMMTELPAAAAAAAMASAATQTESGMQTDPWTEAPVQPARRRARRTYGPVSSVMPEYALHPSIIPTPGYRGRTYRPRRSTARRRRRTTRGAPARVKRVTTRRGRRLTLPVVRYHPSIL</sequence>
<dbReference type="GO" id="GO:0019076">
    <property type="term" value="P:viral release from host cell"/>
    <property type="evidence" value="ECO:0007669"/>
    <property type="project" value="UniProtKB-UniRule"/>
</dbReference>
<comment type="function">
    <text evidence="8">Associates loosely with the viral DNA to form an outer shell around the nucleoprotein-DNA complex and links it with the capsid by binding the endosome lysis protein. Dissociates from the viral genome during entry. Might be involved in nuclear capsid assembly of the viral particles through its association with NPM1/nucleophosmin.</text>
</comment>
<evidence type="ECO:0000256" key="9">
    <source>
        <dbReference type="SAM" id="MobiDB-lite"/>
    </source>
</evidence>
<evidence type="ECO:0000256" key="8">
    <source>
        <dbReference type="HAMAP-Rule" id="MF_04053"/>
    </source>
</evidence>
<dbReference type="Proteomes" id="UP000113783">
    <property type="component" value="Segment"/>
</dbReference>
<dbReference type="HAMAP" id="MF_04053">
    <property type="entry name" value="ADV_CORE5"/>
    <property type="match status" value="1"/>
</dbReference>
<keyword evidence="7 8" id="KW-0238">DNA-binding</keyword>
<dbReference type="KEGG" id="vg:7902297"/>
<dbReference type="OrthoDB" id="9492at10239"/>
<dbReference type="Pfam" id="PF03910">
    <property type="entry name" value="Adeno_PV"/>
    <property type="match status" value="1"/>
</dbReference>